<protein>
    <submittedName>
        <fullName evidence="2">Uncharacterized protein</fullName>
    </submittedName>
</protein>
<evidence type="ECO:0000313" key="3">
    <source>
        <dbReference type="Proteomes" id="UP001446871"/>
    </source>
</evidence>
<proteinExistence type="predicted"/>
<keyword evidence="3" id="KW-1185">Reference proteome</keyword>
<name>A0ABR1WCX8_9PEZI</name>
<reference evidence="2 3" key="1">
    <citation type="submission" date="2023-01" db="EMBL/GenBank/DDBJ databases">
        <title>Analysis of 21 Apiospora genomes using comparative genomics revels a genus with tremendous synthesis potential of carbohydrate active enzymes and secondary metabolites.</title>
        <authorList>
            <person name="Sorensen T."/>
        </authorList>
    </citation>
    <scope>NUCLEOTIDE SEQUENCE [LARGE SCALE GENOMIC DNA]</scope>
    <source>
        <strain evidence="2 3">CBS 83171</strain>
    </source>
</reference>
<gene>
    <name evidence="2" type="ORF">PG996_000150</name>
</gene>
<dbReference type="EMBL" id="JAQQWM010000001">
    <property type="protein sequence ID" value="KAK8081369.1"/>
    <property type="molecule type" value="Genomic_DNA"/>
</dbReference>
<feature type="compositionally biased region" description="Basic and acidic residues" evidence="1">
    <location>
        <begin position="110"/>
        <end position="120"/>
    </location>
</feature>
<sequence>MTDPKTTKYTTKHAFDPFLAELDGTVPVPTPVELDNTEPRYTVAELDAGTEETVKLIKPKTQTGSPEIENSRDKIVADTEETTAVTDPRTSDSTTESKETLSSPSSAETGQRDMFEDRAAQAEWLRRSSIFQP</sequence>
<organism evidence="2 3">
    <name type="scientific">Apiospora saccharicola</name>
    <dbReference type="NCBI Taxonomy" id="335842"/>
    <lineage>
        <taxon>Eukaryota</taxon>
        <taxon>Fungi</taxon>
        <taxon>Dikarya</taxon>
        <taxon>Ascomycota</taxon>
        <taxon>Pezizomycotina</taxon>
        <taxon>Sordariomycetes</taxon>
        <taxon>Xylariomycetidae</taxon>
        <taxon>Amphisphaeriales</taxon>
        <taxon>Apiosporaceae</taxon>
        <taxon>Apiospora</taxon>
    </lineage>
</organism>
<evidence type="ECO:0000256" key="1">
    <source>
        <dbReference type="SAM" id="MobiDB-lite"/>
    </source>
</evidence>
<comment type="caution">
    <text evidence="2">The sequence shown here is derived from an EMBL/GenBank/DDBJ whole genome shotgun (WGS) entry which is preliminary data.</text>
</comment>
<evidence type="ECO:0000313" key="2">
    <source>
        <dbReference type="EMBL" id="KAK8081369.1"/>
    </source>
</evidence>
<accession>A0ABR1WCX8</accession>
<dbReference type="Proteomes" id="UP001446871">
    <property type="component" value="Unassembled WGS sequence"/>
</dbReference>
<feature type="compositionally biased region" description="Polar residues" evidence="1">
    <location>
        <begin position="100"/>
        <end position="109"/>
    </location>
</feature>
<feature type="region of interest" description="Disordered" evidence="1">
    <location>
        <begin position="57"/>
        <end position="120"/>
    </location>
</feature>